<accession>A0A9D1J5T3</accession>
<name>A0A9D1J5T3_9BACT</name>
<comment type="caution">
    <text evidence="1">The sequence shown here is derived from an EMBL/GenBank/DDBJ whole genome shotgun (WGS) entry which is preliminary data.</text>
</comment>
<organism evidence="1 2">
    <name type="scientific">Candidatus Coprenecus avistercoris</name>
    <dbReference type="NCBI Taxonomy" id="2840730"/>
    <lineage>
        <taxon>Bacteria</taxon>
        <taxon>Pseudomonadati</taxon>
        <taxon>Bacteroidota</taxon>
        <taxon>Bacteroidia</taxon>
        <taxon>Bacteroidales</taxon>
        <taxon>Rikenellaceae</taxon>
        <taxon>Rikenellaceae incertae sedis</taxon>
        <taxon>Candidatus Coprenecus</taxon>
    </lineage>
</organism>
<evidence type="ECO:0000313" key="2">
    <source>
        <dbReference type="Proteomes" id="UP000886744"/>
    </source>
</evidence>
<dbReference type="SUPFAM" id="SSF51004">
    <property type="entry name" value="C-terminal (heme d1) domain of cytochrome cd1-nitrite reductase"/>
    <property type="match status" value="1"/>
</dbReference>
<dbReference type="Proteomes" id="UP000886744">
    <property type="component" value="Unassembled WGS sequence"/>
</dbReference>
<dbReference type="InterPro" id="IPR031815">
    <property type="entry name" value="DUF5074"/>
</dbReference>
<dbReference type="Gene3D" id="2.130.10.10">
    <property type="entry name" value="YVTN repeat-like/Quinoprotein amine dehydrogenase"/>
    <property type="match status" value="1"/>
</dbReference>
<dbReference type="PROSITE" id="PS51257">
    <property type="entry name" value="PROKAR_LIPOPROTEIN"/>
    <property type="match status" value="1"/>
</dbReference>
<proteinExistence type="predicted"/>
<dbReference type="InterPro" id="IPR051200">
    <property type="entry name" value="Host-pathogen_enzymatic-act"/>
</dbReference>
<reference evidence="1" key="1">
    <citation type="submission" date="2020-10" db="EMBL/GenBank/DDBJ databases">
        <authorList>
            <person name="Gilroy R."/>
        </authorList>
    </citation>
    <scope>NUCLEOTIDE SEQUENCE</scope>
    <source>
        <strain evidence="1">ChiHjej13B12-12457</strain>
    </source>
</reference>
<dbReference type="PANTHER" id="PTHR47197">
    <property type="entry name" value="PROTEIN NIRF"/>
    <property type="match status" value="1"/>
</dbReference>
<dbReference type="InterPro" id="IPR015943">
    <property type="entry name" value="WD40/YVTN_repeat-like_dom_sf"/>
</dbReference>
<reference evidence="1" key="2">
    <citation type="journal article" date="2021" name="PeerJ">
        <title>Extensive microbial diversity within the chicken gut microbiome revealed by metagenomics and culture.</title>
        <authorList>
            <person name="Gilroy R."/>
            <person name="Ravi A."/>
            <person name="Getino M."/>
            <person name="Pursley I."/>
            <person name="Horton D.L."/>
            <person name="Alikhan N.F."/>
            <person name="Baker D."/>
            <person name="Gharbi K."/>
            <person name="Hall N."/>
            <person name="Watson M."/>
            <person name="Adriaenssens E.M."/>
            <person name="Foster-Nyarko E."/>
            <person name="Jarju S."/>
            <person name="Secka A."/>
            <person name="Antonio M."/>
            <person name="Oren A."/>
            <person name="Chaudhuri R.R."/>
            <person name="La Ragione R."/>
            <person name="Hildebrand F."/>
            <person name="Pallen M.J."/>
        </authorList>
    </citation>
    <scope>NUCLEOTIDE SEQUENCE</scope>
    <source>
        <strain evidence="1">ChiHjej13B12-12457</strain>
    </source>
</reference>
<evidence type="ECO:0000313" key="1">
    <source>
        <dbReference type="EMBL" id="HIR61900.1"/>
    </source>
</evidence>
<sequence length="382" mass="42220">MKKWFVIITAAAVLCSCRGDWPVLSSEPVEVNPGDSVSGDIRGFFLLNEGNMGSNKASLDYYDYSSGVYTRNIYGERNPDEVKDLGDVGNDIGIYGGKLWAVINCSNYVEVMDVQSIRHITKIAVPNCRYLAFKGRYAYVSAYAGPVKIDPDARIGMVVKIDTSSLQIVDSCIVGYQPEEMAVVGDKLYVANSGGYRVPDYDSTVSVIDLASFKELYRIPVGINLHRLEPDLHGNLYVSSRGDYYSVPSRTFIIDTRTDICTDTLDLPNSSMTLRGDSLYVCSSGFNYGTQDWSVSYAIFNTVTRQTVTRSFITDEVRISTPYSIAVHPVTGEILITDAGDYVSPGTLHCFSSDGRRKWSVTTGDIPAHIVFTRKPLLYTTP</sequence>
<gene>
    <name evidence="1" type="ORF">IAC94_00030</name>
</gene>
<dbReference type="AlphaFoldDB" id="A0A9D1J5T3"/>
<dbReference type="InterPro" id="IPR011048">
    <property type="entry name" value="Haem_d1_sf"/>
</dbReference>
<dbReference type="Pfam" id="PF16819">
    <property type="entry name" value="DUF5074"/>
    <property type="match status" value="1"/>
</dbReference>
<protein>
    <submittedName>
        <fullName evidence="1">YncE family protein</fullName>
    </submittedName>
</protein>
<dbReference type="PANTHER" id="PTHR47197:SF3">
    <property type="entry name" value="DIHYDRO-HEME D1 DEHYDROGENASE"/>
    <property type="match status" value="1"/>
</dbReference>
<dbReference type="EMBL" id="DVHI01000001">
    <property type="protein sequence ID" value="HIR61900.1"/>
    <property type="molecule type" value="Genomic_DNA"/>
</dbReference>